<organism evidence="2">
    <name type="scientific">mine drainage metagenome</name>
    <dbReference type="NCBI Taxonomy" id="410659"/>
    <lineage>
        <taxon>unclassified sequences</taxon>
        <taxon>metagenomes</taxon>
        <taxon>ecological metagenomes</taxon>
    </lineage>
</organism>
<dbReference type="AlphaFoldDB" id="T1CJZ7"/>
<protein>
    <submittedName>
        <fullName evidence="2">Membrane protein</fullName>
    </submittedName>
</protein>
<reference evidence="2" key="2">
    <citation type="journal article" date="2014" name="ISME J.">
        <title>Microbial stratification in low pH oxic and suboxic macroscopic growths along an acid mine drainage.</title>
        <authorList>
            <person name="Mendez-Garcia C."/>
            <person name="Mesa V."/>
            <person name="Sprenger R.R."/>
            <person name="Richter M."/>
            <person name="Diez M.S."/>
            <person name="Solano J."/>
            <person name="Bargiela R."/>
            <person name="Golyshina O.V."/>
            <person name="Manteca A."/>
            <person name="Ramos J.L."/>
            <person name="Gallego J.R."/>
            <person name="Llorente I."/>
            <person name="Martins Dos Santos V.A."/>
            <person name="Jensen O.N."/>
            <person name="Pelaez A.I."/>
            <person name="Sanchez J."/>
            <person name="Ferrer M."/>
        </authorList>
    </citation>
    <scope>NUCLEOTIDE SEQUENCE</scope>
</reference>
<name>T1CJZ7_9ZZZZ</name>
<comment type="caution">
    <text evidence="2">The sequence shown here is derived from an EMBL/GenBank/DDBJ whole genome shotgun (WGS) entry which is preliminary data.</text>
</comment>
<feature type="transmembrane region" description="Helical" evidence="1">
    <location>
        <begin position="80"/>
        <end position="100"/>
    </location>
</feature>
<keyword evidence="1" id="KW-0472">Membrane</keyword>
<evidence type="ECO:0000256" key="1">
    <source>
        <dbReference type="SAM" id="Phobius"/>
    </source>
</evidence>
<dbReference type="EMBL" id="AUZY01003587">
    <property type="protein sequence ID" value="EQD68210.1"/>
    <property type="molecule type" value="Genomic_DNA"/>
</dbReference>
<proteinExistence type="predicted"/>
<gene>
    <name evidence="2" type="ORF">B1B_05651</name>
</gene>
<keyword evidence="1" id="KW-1133">Transmembrane helix</keyword>
<evidence type="ECO:0000313" key="2">
    <source>
        <dbReference type="EMBL" id="EQD68210.1"/>
    </source>
</evidence>
<reference evidence="2" key="1">
    <citation type="submission" date="2013-08" db="EMBL/GenBank/DDBJ databases">
        <authorList>
            <person name="Mendez C."/>
            <person name="Richter M."/>
            <person name="Ferrer M."/>
            <person name="Sanchez J."/>
        </authorList>
    </citation>
    <scope>NUCLEOTIDE SEQUENCE</scope>
</reference>
<accession>T1CJZ7</accession>
<feature type="transmembrane region" description="Helical" evidence="1">
    <location>
        <begin position="23"/>
        <end position="47"/>
    </location>
</feature>
<sequence>MTTLSTEDRKPLSQALRRLRRDWAFTAAFVITLALGIAANVAVFSALDAYVWHPLSYPHSSHFFDPQAQLYQVSVHNAGAYLAPPIALGCVVAVASWLAVRQQWKVGLNELLQPD</sequence>
<keyword evidence="1" id="KW-0812">Transmembrane</keyword>